<proteinExistence type="predicted"/>
<accession>A0A0D2X0P1</accession>
<sequence>MAVSRWRARRNPKAKATSAWTCLAVSKTWAGVSWIGKFVPSSWRGSKYPGGWSITYTQPSVLNVEVVRYSIQDWRVNSAGHMGRTQRRNKSAICAASSGEEKCSPSHGWLGGMSTALTGSRTLLEPTVDDEATGVLPIWHGRQTSAMVSLSCVRAASSSYARAGAALSARLLPIGLSARNMFALSASAKERLTEARVEVNGESERLLGPDLPFDDAAATAVKTAMPWPSRMPFVASLAESHSKHFVISETTLPDGDPGPSWPAAAALHSSNCFVFITGRGTGTAIASSSPS</sequence>
<evidence type="ECO:0000313" key="1">
    <source>
        <dbReference type="EMBL" id="KJE89399.1"/>
    </source>
</evidence>
<organism evidence="1 2">
    <name type="scientific">Capsaspora owczarzaki (strain ATCC 30864)</name>
    <dbReference type="NCBI Taxonomy" id="595528"/>
    <lineage>
        <taxon>Eukaryota</taxon>
        <taxon>Filasterea</taxon>
        <taxon>Capsaspora</taxon>
    </lineage>
</organism>
<name>A0A0D2X0P1_CAPO3</name>
<reference evidence="2" key="1">
    <citation type="submission" date="2011-02" db="EMBL/GenBank/DDBJ databases">
        <title>The Genome Sequence of Capsaspora owczarzaki ATCC 30864.</title>
        <authorList>
            <person name="Russ C."/>
            <person name="Cuomo C."/>
            <person name="Burger G."/>
            <person name="Gray M.W."/>
            <person name="Holland P.W.H."/>
            <person name="King N."/>
            <person name="Lang F.B.F."/>
            <person name="Roger A.J."/>
            <person name="Ruiz-Trillo I."/>
            <person name="Young S.K."/>
            <person name="Zeng Q."/>
            <person name="Gargeya S."/>
            <person name="Alvarado L."/>
            <person name="Berlin A."/>
            <person name="Chapman S.B."/>
            <person name="Chen Z."/>
            <person name="Freedman E."/>
            <person name="Gellesch M."/>
            <person name="Goldberg J."/>
            <person name="Griggs A."/>
            <person name="Gujja S."/>
            <person name="Heilman E."/>
            <person name="Heiman D."/>
            <person name="Howarth C."/>
            <person name="Mehta T."/>
            <person name="Neiman D."/>
            <person name="Pearson M."/>
            <person name="Roberts A."/>
            <person name="Saif S."/>
            <person name="Shea T."/>
            <person name="Shenoy N."/>
            <person name="Sisk P."/>
            <person name="Stolte C."/>
            <person name="Sykes S."/>
            <person name="White J."/>
            <person name="Yandava C."/>
            <person name="Haas B."/>
            <person name="Nusbaum C."/>
            <person name="Birren B."/>
        </authorList>
    </citation>
    <scope>NUCLEOTIDE SEQUENCE</scope>
    <source>
        <strain evidence="2">ATCC 30864</strain>
    </source>
</reference>
<protein>
    <submittedName>
        <fullName evidence="1">Uncharacterized protein</fullName>
    </submittedName>
</protein>
<dbReference type="Proteomes" id="UP000008743">
    <property type="component" value="Unassembled WGS sequence"/>
</dbReference>
<gene>
    <name evidence="1" type="ORF">CAOG_009350</name>
</gene>
<dbReference type="AlphaFoldDB" id="A0A0D2X0P1"/>
<dbReference type="EMBL" id="KE346360">
    <property type="protein sequence ID" value="KJE89399.1"/>
    <property type="molecule type" value="Genomic_DNA"/>
</dbReference>
<evidence type="ECO:0000313" key="2">
    <source>
        <dbReference type="Proteomes" id="UP000008743"/>
    </source>
</evidence>
<dbReference type="InParanoid" id="A0A0D2X0P1"/>
<keyword evidence="2" id="KW-1185">Reference proteome</keyword>